<dbReference type="Proteomes" id="UP000241890">
    <property type="component" value="Unassembled WGS sequence"/>
</dbReference>
<organism evidence="1 2">
    <name type="scientific">Hondaea fermentalgiana</name>
    <dbReference type="NCBI Taxonomy" id="2315210"/>
    <lineage>
        <taxon>Eukaryota</taxon>
        <taxon>Sar</taxon>
        <taxon>Stramenopiles</taxon>
        <taxon>Bigyra</taxon>
        <taxon>Labyrinthulomycetes</taxon>
        <taxon>Thraustochytrida</taxon>
        <taxon>Thraustochytriidae</taxon>
        <taxon>Hondaea</taxon>
    </lineage>
</organism>
<name>A0A2R5G625_9STRA</name>
<dbReference type="EMBL" id="BEYU01000017">
    <property type="protein sequence ID" value="GBG25985.1"/>
    <property type="molecule type" value="Genomic_DNA"/>
</dbReference>
<accession>A0A2R5G625</accession>
<sequence>MESIQKNCRIVLRKLMSSGCVDLVPCAIPAVALAAEKSRFSAMSLLIRDCGVRRALGKPYRAPMIAQQAFELFSKQARRVAQICFQDGACLREQYASASDDALARIIAMAYGSTLITSGVSGEHLMDRSTALMLDFLGHVRGTKLTAVTALRTARY</sequence>
<proteinExistence type="predicted"/>
<gene>
    <name evidence="1" type="ORF">FCC1311_022052</name>
</gene>
<dbReference type="AlphaFoldDB" id="A0A2R5G625"/>
<evidence type="ECO:0000313" key="2">
    <source>
        <dbReference type="Proteomes" id="UP000241890"/>
    </source>
</evidence>
<keyword evidence="2" id="KW-1185">Reference proteome</keyword>
<protein>
    <submittedName>
        <fullName evidence="1">Uncharacterized protein</fullName>
    </submittedName>
</protein>
<comment type="caution">
    <text evidence="1">The sequence shown here is derived from an EMBL/GenBank/DDBJ whole genome shotgun (WGS) entry which is preliminary data.</text>
</comment>
<dbReference type="InParanoid" id="A0A2R5G625"/>
<reference evidence="1 2" key="1">
    <citation type="submission" date="2017-12" db="EMBL/GenBank/DDBJ databases">
        <title>Sequencing, de novo assembly and annotation of complete genome of a new Thraustochytrid species, strain FCC1311.</title>
        <authorList>
            <person name="Sedici K."/>
            <person name="Godart F."/>
            <person name="Aiese Cigliano R."/>
            <person name="Sanseverino W."/>
            <person name="Barakat M."/>
            <person name="Ortet P."/>
            <person name="Marechal E."/>
            <person name="Cagnac O."/>
            <person name="Amato A."/>
        </authorList>
    </citation>
    <scope>NUCLEOTIDE SEQUENCE [LARGE SCALE GENOMIC DNA]</scope>
</reference>
<evidence type="ECO:0000313" key="1">
    <source>
        <dbReference type="EMBL" id="GBG25985.1"/>
    </source>
</evidence>